<sequence length="134" mass="15130">MEINPALHCKCRIMEISHYDGASAAGGGGRSYSDWRDVEDDCPHFLKINSSGVKNPTVLEDTIYWVTQKDLIVSFNVHDETFGPLIVPNQGNRSLESDRVLLIDLQGKLGFVLPSRSDECFSMVIWRLEDSVWE</sequence>
<dbReference type="Proteomes" id="UP000828941">
    <property type="component" value="Chromosome 1"/>
</dbReference>
<name>A0ACB9QB84_BAUVA</name>
<reference evidence="1 2" key="1">
    <citation type="journal article" date="2022" name="DNA Res.">
        <title>Chromosomal-level genome assembly of the orchid tree Bauhinia variegata (Leguminosae; Cercidoideae) supports the allotetraploid origin hypothesis of Bauhinia.</title>
        <authorList>
            <person name="Zhong Y."/>
            <person name="Chen Y."/>
            <person name="Zheng D."/>
            <person name="Pang J."/>
            <person name="Liu Y."/>
            <person name="Luo S."/>
            <person name="Meng S."/>
            <person name="Qian L."/>
            <person name="Wei D."/>
            <person name="Dai S."/>
            <person name="Zhou R."/>
        </authorList>
    </citation>
    <scope>NUCLEOTIDE SEQUENCE [LARGE SCALE GENOMIC DNA]</scope>
    <source>
        <strain evidence="1">BV-YZ2020</strain>
    </source>
</reference>
<dbReference type="EMBL" id="CM039426">
    <property type="protein sequence ID" value="KAI4357317.1"/>
    <property type="molecule type" value="Genomic_DNA"/>
</dbReference>
<gene>
    <name evidence="1" type="ORF">L6164_001274</name>
</gene>
<comment type="caution">
    <text evidence="1">The sequence shown here is derived from an EMBL/GenBank/DDBJ whole genome shotgun (WGS) entry which is preliminary data.</text>
</comment>
<organism evidence="1 2">
    <name type="scientific">Bauhinia variegata</name>
    <name type="common">Purple orchid tree</name>
    <name type="synonym">Phanera variegata</name>
    <dbReference type="NCBI Taxonomy" id="167791"/>
    <lineage>
        <taxon>Eukaryota</taxon>
        <taxon>Viridiplantae</taxon>
        <taxon>Streptophyta</taxon>
        <taxon>Embryophyta</taxon>
        <taxon>Tracheophyta</taxon>
        <taxon>Spermatophyta</taxon>
        <taxon>Magnoliopsida</taxon>
        <taxon>eudicotyledons</taxon>
        <taxon>Gunneridae</taxon>
        <taxon>Pentapetalae</taxon>
        <taxon>rosids</taxon>
        <taxon>fabids</taxon>
        <taxon>Fabales</taxon>
        <taxon>Fabaceae</taxon>
        <taxon>Cercidoideae</taxon>
        <taxon>Cercideae</taxon>
        <taxon>Bauhiniinae</taxon>
        <taxon>Bauhinia</taxon>
    </lineage>
</organism>
<keyword evidence="2" id="KW-1185">Reference proteome</keyword>
<proteinExistence type="predicted"/>
<protein>
    <submittedName>
        <fullName evidence="1">Uncharacterized protein</fullName>
    </submittedName>
</protein>
<evidence type="ECO:0000313" key="2">
    <source>
        <dbReference type="Proteomes" id="UP000828941"/>
    </source>
</evidence>
<accession>A0ACB9QB84</accession>
<evidence type="ECO:0000313" key="1">
    <source>
        <dbReference type="EMBL" id="KAI4357317.1"/>
    </source>
</evidence>